<dbReference type="WBParaSite" id="ACRNAN_scaffold16100.g30257.t1">
    <property type="protein sequence ID" value="ACRNAN_scaffold16100.g30257.t1"/>
    <property type="gene ID" value="ACRNAN_scaffold16100.g30257"/>
</dbReference>
<evidence type="ECO:0000256" key="1">
    <source>
        <dbReference type="ARBA" id="ARBA00022676"/>
    </source>
</evidence>
<dbReference type="GO" id="GO:0016020">
    <property type="term" value="C:membrane"/>
    <property type="evidence" value="ECO:0007669"/>
    <property type="project" value="InterPro"/>
</dbReference>
<dbReference type="PANTHER" id="PTHR22898:SF5">
    <property type="entry name" value="PROTEIN CBG02648"/>
    <property type="match status" value="1"/>
</dbReference>
<dbReference type="GO" id="GO:0005975">
    <property type="term" value="P:carbohydrate metabolic process"/>
    <property type="evidence" value="ECO:0007669"/>
    <property type="project" value="InterPro"/>
</dbReference>
<proteinExistence type="predicted"/>
<evidence type="ECO:0000313" key="3">
    <source>
        <dbReference type="Proteomes" id="UP000887540"/>
    </source>
</evidence>
<dbReference type="InterPro" id="IPR002516">
    <property type="entry name" value="Glyco_trans_11"/>
</dbReference>
<protein>
    <submittedName>
        <fullName evidence="4">L-Fucosyltransferase</fullName>
    </submittedName>
</protein>
<evidence type="ECO:0000313" key="4">
    <source>
        <dbReference type="WBParaSite" id="ACRNAN_scaffold16100.g30257.t1"/>
    </source>
</evidence>
<name>A0A914CZK4_9BILA</name>
<dbReference type="PANTHER" id="PTHR22898">
    <property type="entry name" value="UNCHARACTERIZED GLYCOSOL TRANSFERASE-RELATED"/>
    <property type="match status" value="1"/>
</dbReference>
<sequence>MLFGDDYKFIKENITLSHLSFDHVYLINSTTRGEDFCLAVNYCDSMIMTASGSTFSWWISYLMSENSTIFYNSQVSDTADFSKDIYDYDYFLPEWIKLTASNGTVNVEDKWWYERTENIENQTESTRIFEIGFLILKKFDF</sequence>
<dbReference type="Proteomes" id="UP000887540">
    <property type="component" value="Unplaced"/>
</dbReference>
<evidence type="ECO:0000256" key="2">
    <source>
        <dbReference type="ARBA" id="ARBA00022679"/>
    </source>
</evidence>
<keyword evidence="2" id="KW-0808">Transferase</keyword>
<dbReference type="AlphaFoldDB" id="A0A914CZK4"/>
<keyword evidence="1" id="KW-0328">Glycosyltransferase</keyword>
<dbReference type="Pfam" id="PF01531">
    <property type="entry name" value="Glyco_transf_11"/>
    <property type="match status" value="1"/>
</dbReference>
<dbReference type="InterPro" id="IPR052501">
    <property type="entry name" value="Alpha-1-2_FucT"/>
</dbReference>
<reference evidence="4" key="1">
    <citation type="submission" date="2022-11" db="UniProtKB">
        <authorList>
            <consortium name="WormBaseParasite"/>
        </authorList>
    </citation>
    <scope>IDENTIFICATION</scope>
</reference>
<keyword evidence="3" id="KW-1185">Reference proteome</keyword>
<dbReference type="GO" id="GO:0008107">
    <property type="term" value="F:galactoside 2-alpha-L-fucosyltransferase activity"/>
    <property type="evidence" value="ECO:0007669"/>
    <property type="project" value="InterPro"/>
</dbReference>
<organism evidence="3 4">
    <name type="scientific">Acrobeloides nanus</name>
    <dbReference type="NCBI Taxonomy" id="290746"/>
    <lineage>
        <taxon>Eukaryota</taxon>
        <taxon>Metazoa</taxon>
        <taxon>Ecdysozoa</taxon>
        <taxon>Nematoda</taxon>
        <taxon>Chromadorea</taxon>
        <taxon>Rhabditida</taxon>
        <taxon>Tylenchina</taxon>
        <taxon>Cephalobomorpha</taxon>
        <taxon>Cephaloboidea</taxon>
        <taxon>Cephalobidae</taxon>
        <taxon>Acrobeloides</taxon>
    </lineage>
</organism>
<accession>A0A914CZK4</accession>